<evidence type="ECO:0008006" key="18">
    <source>
        <dbReference type="Google" id="ProtNLM"/>
    </source>
</evidence>
<evidence type="ECO:0000256" key="5">
    <source>
        <dbReference type="ARBA" id="ARBA00022475"/>
    </source>
</evidence>
<evidence type="ECO:0000256" key="11">
    <source>
        <dbReference type="ARBA" id="ARBA00023136"/>
    </source>
</evidence>
<proteinExistence type="predicted"/>
<dbReference type="RefSeq" id="WP_344670696.1">
    <property type="nucleotide sequence ID" value="NZ_BAAAQN010000065.1"/>
</dbReference>
<evidence type="ECO:0000256" key="8">
    <source>
        <dbReference type="ARBA" id="ARBA00022989"/>
    </source>
</evidence>
<keyword evidence="17" id="KW-1185">Reference proteome</keyword>
<comment type="subcellular location">
    <subcellularLocation>
        <location evidence="2">Cell membrane</location>
        <topology evidence="2">Multi-pass membrane protein</topology>
    </subcellularLocation>
</comment>
<keyword evidence="7 14" id="KW-0812">Transmembrane</keyword>
<feature type="transmembrane region" description="Helical" evidence="14">
    <location>
        <begin position="323"/>
        <end position="343"/>
    </location>
</feature>
<keyword evidence="9" id="KW-0406">Ion transport</keyword>
<protein>
    <recommendedName>
        <fullName evidence="18">High-affinity nickel-transporter</fullName>
    </recommendedName>
</protein>
<evidence type="ECO:0000256" key="12">
    <source>
        <dbReference type="ARBA" id="ARBA00023285"/>
    </source>
</evidence>
<dbReference type="EMBL" id="BAAAQN010000065">
    <property type="protein sequence ID" value="GAA2056727.1"/>
    <property type="molecule type" value="Genomic_DNA"/>
</dbReference>
<feature type="signal peptide" evidence="15">
    <location>
        <begin position="1"/>
        <end position="34"/>
    </location>
</feature>
<keyword evidence="3" id="KW-0171">Cobalt transport</keyword>
<dbReference type="PANTHER" id="PTHR40659">
    <property type="entry name" value="NICKEL/COBALT EFFLUX SYSTEM RCNA"/>
    <property type="match status" value="1"/>
</dbReference>
<evidence type="ECO:0000256" key="3">
    <source>
        <dbReference type="ARBA" id="ARBA00022426"/>
    </source>
</evidence>
<evidence type="ECO:0000256" key="4">
    <source>
        <dbReference type="ARBA" id="ARBA00022448"/>
    </source>
</evidence>
<accession>A0ABN2VAV7</accession>
<evidence type="ECO:0000256" key="15">
    <source>
        <dbReference type="SAM" id="SignalP"/>
    </source>
</evidence>
<dbReference type="InterPro" id="IPR011541">
    <property type="entry name" value="Ni/Co_transpt_high_affinity"/>
</dbReference>
<feature type="transmembrane region" description="Helical" evidence="14">
    <location>
        <begin position="516"/>
        <end position="536"/>
    </location>
</feature>
<evidence type="ECO:0000256" key="2">
    <source>
        <dbReference type="ARBA" id="ARBA00004651"/>
    </source>
</evidence>
<feature type="transmembrane region" description="Helical" evidence="14">
    <location>
        <begin position="430"/>
        <end position="454"/>
    </location>
</feature>
<keyword evidence="15" id="KW-0732">Signal</keyword>
<evidence type="ECO:0000313" key="16">
    <source>
        <dbReference type="EMBL" id="GAA2056727.1"/>
    </source>
</evidence>
<evidence type="ECO:0000256" key="13">
    <source>
        <dbReference type="SAM" id="MobiDB-lite"/>
    </source>
</evidence>
<keyword evidence="12" id="KW-0170">Cobalt</keyword>
<feature type="chain" id="PRO_5047436559" description="High-affinity nickel-transporter" evidence="15">
    <location>
        <begin position="35"/>
        <end position="540"/>
    </location>
</feature>
<feature type="region of interest" description="Disordered" evidence="13">
    <location>
        <begin position="354"/>
        <end position="425"/>
    </location>
</feature>
<evidence type="ECO:0000256" key="1">
    <source>
        <dbReference type="ARBA" id="ARBA00002510"/>
    </source>
</evidence>
<feature type="transmembrane region" description="Helical" evidence="14">
    <location>
        <begin position="289"/>
        <end position="311"/>
    </location>
</feature>
<keyword evidence="10" id="KW-0921">Nickel transport</keyword>
<dbReference type="Pfam" id="PF03824">
    <property type="entry name" value="NicO"/>
    <property type="match status" value="1"/>
</dbReference>
<evidence type="ECO:0000256" key="10">
    <source>
        <dbReference type="ARBA" id="ARBA00023112"/>
    </source>
</evidence>
<comment type="caution">
    <text evidence="16">The sequence shown here is derived from an EMBL/GenBank/DDBJ whole genome shotgun (WGS) entry which is preliminary data.</text>
</comment>
<dbReference type="Proteomes" id="UP001500751">
    <property type="component" value="Unassembled WGS sequence"/>
</dbReference>
<gene>
    <name evidence="16" type="ORF">GCM10009839_77420</name>
</gene>
<keyword evidence="8 14" id="KW-1133">Transmembrane helix</keyword>
<keyword evidence="4" id="KW-0813">Transport</keyword>
<feature type="transmembrane region" description="Helical" evidence="14">
    <location>
        <begin position="246"/>
        <end position="268"/>
    </location>
</feature>
<feature type="compositionally biased region" description="Basic and acidic residues" evidence="13">
    <location>
        <begin position="384"/>
        <end position="398"/>
    </location>
</feature>
<evidence type="ECO:0000256" key="14">
    <source>
        <dbReference type="SAM" id="Phobius"/>
    </source>
</evidence>
<reference evidence="16 17" key="1">
    <citation type="journal article" date="2019" name="Int. J. Syst. Evol. Microbiol.">
        <title>The Global Catalogue of Microorganisms (GCM) 10K type strain sequencing project: providing services to taxonomists for standard genome sequencing and annotation.</title>
        <authorList>
            <consortium name="The Broad Institute Genomics Platform"/>
            <consortium name="The Broad Institute Genome Sequencing Center for Infectious Disease"/>
            <person name="Wu L."/>
            <person name="Ma J."/>
        </authorList>
    </citation>
    <scope>NUCLEOTIDE SEQUENCE [LARGE SCALE GENOMIC DNA]</scope>
    <source>
        <strain evidence="16 17">JCM 16014</strain>
    </source>
</reference>
<feature type="transmembrane region" description="Helical" evidence="14">
    <location>
        <begin position="460"/>
        <end position="485"/>
    </location>
</feature>
<feature type="compositionally biased region" description="Basic residues" evidence="13">
    <location>
        <begin position="356"/>
        <end position="383"/>
    </location>
</feature>
<organism evidence="16 17">
    <name type="scientific">Catenulispora yoronensis</name>
    <dbReference type="NCBI Taxonomy" id="450799"/>
    <lineage>
        <taxon>Bacteria</taxon>
        <taxon>Bacillati</taxon>
        <taxon>Actinomycetota</taxon>
        <taxon>Actinomycetes</taxon>
        <taxon>Catenulisporales</taxon>
        <taxon>Catenulisporaceae</taxon>
        <taxon>Catenulispora</taxon>
    </lineage>
</organism>
<comment type="function">
    <text evidence="1">Efflux system for nickel and cobalt.</text>
</comment>
<dbReference type="InterPro" id="IPR051224">
    <property type="entry name" value="NiCoT_RcnA"/>
</dbReference>
<evidence type="ECO:0000256" key="9">
    <source>
        <dbReference type="ARBA" id="ARBA00023065"/>
    </source>
</evidence>
<sequence length="540" mass="55005">MPVGALAVRRWLRGLAFSVLPLAGVVAVAAPASAHPLGNFTVNHYNGITVHGDSIDDLAIVDSAEIPTLQARQGRDMSSAGVRRSCLGVAEHVQLRVDDRPVAWRVTGGTFDLVAGAAGLPTSRLTCTLTASRAGGTRIALADRQDPDRIGWHEITAIGVGLGLTGSTVPERTISDELRHYPNDLLASPLDVRDASFSVGAAAGARSAGARGTGPVGFVVAQAGPATRALERLNGTVDRLIGVHRLTIGVVALAILLALVLGASHAMLPGHGKTVMAAYLAGRGGGVRDAVTVGATVTATHTAGVIVLGLVLSVSTRFAGENLLAWLGVVSGLLIVGVGGGLLRTAWRGRGIGLHGHGHSHGHGHGHGHGHSHGHGHGHSHSGHGHDHGQGHGGDEHDHHHHDHSPNHSPDQGPNHSPDHSPVPSARRRALIGMGVAGGLVPSPSALVVLLGAVALGRTALGVALVLSYGLGMAASLTAAGLLLVHLRNRVSSAGSAGRAGQGRFARTSGWLSRHLPLGTAALVLVVGLGLAWRSFPAVM</sequence>
<evidence type="ECO:0000256" key="7">
    <source>
        <dbReference type="ARBA" id="ARBA00022692"/>
    </source>
</evidence>
<evidence type="ECO:0000256" key="6">
    <source>
        <dbReference type="ARBA" id="ARBA00022596"/>
    </source>
</evidence>
<keyword evidence="6" id="KW-0533">Nickel</keyword>
<evidence type="ECO:0000313" key="17">
    <source>
        <dbReference type="Proteomes" id="UP001500751"/>
    </source>
</evidence>
<keyword evidence="5" id="KW-1003">Cell membrane</keyword>
<name>A0ABN2VAV7_9ACTN</name>
<dbReference type="PANTHER" id="PTHR40659:SF1">
    <property type="entry name" value="NICKEL_COBALT EFFLUX SYSTEM RCNA"/>
    <property type="match status" value="1"/>
</dbReference>
<keyword evidence="11 14" id="KW-0472">Membrane</keyword>